<dbReference type="GO" id="GO:0005789">
    <property type="term" value="C:endoplasmic reticulum membrane"/>
    <property type="evidence" value="ECO:0007669"/>
    <property type="project" value="UniProtKB-SubCell"/>
</dbReference>
<gene>
    <name evidence="9" type="ORF">EMPS_07063</name>
</gene>
<feature type="region of interest" description="Disordered" evidence="7">
    <location>
        <begin position="1"/>
        <end position="27"/>
    </location>
</feature>
<evidence type="ECO:0000313" key="9">
    <source>
        <dbReference type="EMBL" id="GJJ74705.1"/>
    </source>
</evidence>
<feature type="domain" description="Golgin subfamily A member 7/ERF4" evidence="8">
    <location>
        <begin position="132"/>
        <end position="246"/>
    </location>
</feature>
<evidence type="ECO:0000256" key="5">
    <source>
        <dbReference type="ARBA" id="ARBA00022824"/>
    </source>
</evidence>
<reference evidence="9" key="2">
    <citation type="journal article" date="2022" name="Microbiol. Resour. Announc.">
        <title>Whole-Genome Sequence of Entomortierella parvispora E1425, a Mucoromycotan Fungus Associated with Burkholderiaceae-Related Endosymbiotic Bacteria.</title>
        <authorList>
            <person name="Herlambang A."/>
            <person name="Guo Y."/>
            <person name="Takashima Y."/>
            <person name="Narisawa K."/>
            <person name="Ohta H."/>
            <person name="Nishizawa T."/>
        </authorList>
    </citation>
    <scope>NUCLEOTIDE SEQUENCE</scope>
    <source>
        <strain evidence="9">E1425</strain>
    </source>
</reference>
<dbReference type="EMBL" id="BQFW01000009">
    <property type="protein sequence ID" value="GJJ74705.1"/>
    <property type="molecule type" value="Genomic_DNA"/>
</dbReference>
<accession>A0A9P3HDT6</accession>
<dbReference type="PANTHER" id="PTHR13254:SF0">
    <property type="entry name" value="GOLGIN SUBFAMILY A MEMBER 7_ERF4 DOMAIN-CONTAINING PROTEIN"/>
    <property type="match status" value="1"/>
</dbReference>
<name>A0A9P3HDT6_9FUNG</name>
<comment type="similarity">
    <text evidence="2">Belongs to the ERF4 family.</text>
</comment>
<comment type="subcellular location">
    <subcellularLocation>
        <location evidence="1">Endoplasmic reticulum membrane</location>
        <topology evidence="1">Peripheral membrane protein</topology>
    </subcellularLocation>
</comment>
<dbReference type="Proteomes" id="UP000827284">
    <property type="component" value="Unassembled WGS sequence"/>
</dbReference>
<keyword evidence="6" id="KW-0472">Membrane</keyword>
<keyword evidence="10" id="KW-1185">Reference proteome</keyword>
<proteinExistence type="inferred from homology"/>
<evidence type="ECO:0000256" key="4">
    <source>
        <dbReference type="ARBA" id="ARBA00018463"/>
    </source>
</evidence>
<evidence type="ECO:0000256" key="3">
    <source>
        <dbReference type="ARBA" id="ARBA00011396"/>
    </source>
</evidence>
<dbReference type="OrthoDB" id="2190159at2759"/>
<dbReference type="InterPro" id="IPR051371">
    <property type="entry name" value="Ras_palmitoyltransferase"/>
</dbReference>
<dbReference type="AlphaFoldDB" id="A0A9P3HDT6"/>
<protein>
    <recommendedName>
        <fullName evidence="4">Ras modification protein ERF4</fullName>
    </recommendedName>
</protein>
<dbReference type="GO" id="GO:0031211">
    <property type="term" value="C:endoplasmic reticulum palmitoyltransferase complex"/>
    <property type="evidence" value="ECO:0007669"/>
    <property type="project" value="TreeGrafter"/>
</dbReference>
<dbReference type="Pfam" id="PF10256">
    <property type="entry name" value="Erf4"/>
    <property type="match status" value="1"/>
</dbReference>
<evidence type="ECO:0000256" key="6">
    <source>
        <dbReference type="ARBA" id="ARBA00023136"/>
    </source>
</evidence>
<sequence>MSTNYTPRWAPPSEPPPDDAVTIPIALPSLSSTTSTVVAMNGNQGYNNNNNSADVKYSLDLGSGPNSHPNPHSPPSSPGATPKYPMYSYTHPGPNRVPGSMASPPNGLRQGQNDGNGGPLSSEAPTGTPLCIIRVSRDHNNADEATRFECEQFPEEFLGRMTRAQFKSSVEGINACMEDAERPLLNCLDTLLDCLTAYTAKHCCGTHYQRAIRRMEEYIDQENRRLYHPARMHLRDPQKVGMIYLEFELH</sequence>
<keyword evidence="5" id="KW-0256">Endoplasmic reticulum</keyword>
<dbReference type="PANTHER" id="PTHR13254">
    <property type="entry name" value="GOLGI AUTOANTIGEN, GOLGIN SUBFAMILY A, 7"/>
    <property type="match status" value="1"/>
</dbReference>
<dbReference type="InterPro" id="IPR019383">
    <property type="entry name" value="Golgin_A_7/ERF4"/>
</dbReference>
<reference evidence="9" key="1">
    <citation type="submission" date="2021-11" db="EMBL/GenBank/DDBJ databases">
        <authorList>
            <person name="Herlambang A."/>
            <person name="Guo Y."/>
            <person name="Takashima Y."/>
            <person name="Nishizawa T."/>
        </authorList>
    </citation>
    <scope>NUCLEOTIDE SEQUENCE</scope>
    <source>
        <strain evidence="9">E1425</strain>
    </source>
</reference>
<dbReference type="GO" id="GO:0006612">
    <property type="term" value="P:protein targeting to membrane"/>
    <property type="evidence" value="ECO:0007669"/>
    <property type="project" value="TreeGrafter"/>
</dbReference>
<feature type="compositionally biased region" description="Low complexity" evidence="7">
    <location>
        <begin position="41"/>
        <end position="51"/>
    </location>
</feature>
<evidence type="ECO:0000313" key="10">
    <source>
        <dbReference type="Proteomes" id="UP000827284"/>
    </source>
</evidence>
<comment type="caution">
    <text evidence="9">The sequence shown here is derived from an EMBL/GenBank/DDBJ whole genome shotgun (WGS) entry which is preliminary data.</text>
</comment>
<evidence type="ECO:0000259" key="8">
    <source>
        <dbReference type="Pfam" id="PF10256"/>
    </source>
</evidence>
<organism evidence="9 10">
    <name type="scientific">Entomortierella parvispora</name>
    <dbReference type="NCBI Taxonomy" id="205924"/>
    <lineage>
        <taxon>Eukaryota</taxon>
        <taxon>Fungi</taxon>
        <taxon>Fungi incertae sedis</taxon>
        <taxon>Mucoromycota</taxon>
        <taxon>Mortierellomycotina</taxon>
        <taxon>Mortierellomycetes</taxon>
        <taxon>Mortierellales</taxon>
        <taxon>Mortierellaceae</taxon>
        <taxon>Entomortierella</taxon>
    </lineage>
</organism>
<evidence type="ECO:0000256" key="7">
    <source>
        <dbReference type="SAM" id="MobiDB-lite"/>
    </source>
</evidence>
<evidence type="ECO:0000256" key="1">
    <source>
        <dbReference type="ARBA" id="ARBA00004406"/>
    </source>
</evidence>
<feature type="region of interest" description="Disordered" evidence="7">
    <location>
        <begin position="41"/>
        <end position="127"/>
    </location>
</feature>
<evidence type="ECO:0000256" key="2">
    <source>
        <dbReference type="ARBA" id="ARBA00007732"/>
    </source>
</evidence>
<comment type="subunit">
    <text evidence="3">Interacts with ERF2.</text>
</comment>